<dbReference type="GO" id="GO:0003676">
    <property type="term" value="F:nucleic acid binding"/>
    <property type="evidence" value="ECO:0007669"/>
    <property type="project" value="InterPro"/>
</dbReference>
<organism evidence="2">
    <name type="scientific">Brassica campestris</name>
    <name type="common">Field mustard</name>
    <dbReference type="NCBI Taxonomy" id="3711"/>
    <lineage>
        <taxon>Eukaryota</taxon>
        <taxon>Viridiplantae</taxon>
        <taxon>Streptophyta</taxon>
        <taxon>Embryophyta</taxon>
        <taxon>Tracheophyta</taxon>
        <taxon>Spermatophyta</taxon>
        <taxon>Magnoliopsida</taxon>
        <taxon>eudicotyledons</taxon>
        <taxon>Gunneridae</taxon>
        <taxon>Pentapetalae</taxon>
        <taxon>rosids</taxon>
        <taxon>malvids</taxon>
        <taxon>Brassicales</taxon>
        <taxon>Brassicaceae</taxon>
        <taxon>Brassiceae</taxon>
        <taxon>Brassica</taxon>
    </lineage>
</organism>
<reference evidence="2" key="1">
    <citation type="submission" date="2018-11" db="EMBL/GenBank/DDBJ databases">
        <authorList>
            <consortium name="Genoscope - CEA"/>
            <person name="William W."/>
        </authorList>
    </citation>
    <scope>NUCLEOTIDE SEQUENCE</scope>
</reference>
<protein>
    <recommendedName>
        <fullName evidence="1">RNase H type-1 domain-containing protein</fullName>
    </recommendedName>
</protein>
<sequence length="70" mass="7604">MGWIIKNETGEVLCRGSAHRPFVCFSALMAEALPIREALSKAKDLNLRSITILGLMQVLVNASAFRAGSE</sequence>
<evidence type="ECO:0000313" key="2">
    <source>
        <dbReference type="EMBL" id="VDC68520.1"/>
    </source>
</evidence>
<dbReference type="InterPro" id="IPR002156">
    <property type="entry name" value="RNaseH_domain"/>
</dbReference>
<evidence type="ECO:0000259" key="1">
    <source>
        <dbReference type="Pfam" id="PF13456"/>
    </source>
</evidence>
<dbReference type="EMBL" id="LR031569">
    <property type="protein sequence ID" value="VDC68520.1"/>
    <property type="molecule type" value="Genomic_DNA"/>
</dbReference>
<name>A0A3P5Z619_BRACM</name>
<accession>A0A3P5Z619</accession>
<gene>
    <name evidence="2" type="ORF">BRAA06T27060Z</name>
</gene>
<proteinExistence type="predicted"/>
<dbReference type="GO" id="GO:0004523">
    <property type="term" value="F:RNA-DNA hybrid ribonuclease activity"/>
    <property type="evidence" value="ECO:0007669"/>
    <property type="project" value="InterPro"/>
</dbReference>
<dbReference type="Pfam" id="PF13456">
    <property type="entry name" value="RVT_3"/>
    <property type="match status" value="1"/>
</dbReference>
<feature type="domain" description="RNase H type-1" evidence="1">
    <location>
        <begin position="1"/>
        <end position="61"/>
    </location>
</feature>
<dbReference type="AlphaFoldDB" id="A0A3P5Z619"/>